<evidence type="ECO:0000256" key="5">
    <source>
        <dbReference type="ARBA" id="ARBA00022741"/>
    </source>
</evidence>
<evidence type="ECO:0000256" key="3">
    <source>
        <dbReference type="ARBA" id="ARBA00022598"/>
    </source>
</evidence>
<evidence type="ECO:0000256" key="2">
    <source>
        <dbReference type="ARBA" id="ARBA00022490"/>
    </source>
</evidence>
<dbReference type="NCBIfam" id="TIGR02432">
    <property type="entry name" value="lysidine_TilS_N"/>
    <property type="match status" value="1"/>
</dbReference>
<protein>
    <recommendedName>
        <fullName evidence="8">tRNA(Ile)-lysidine synthase</fullName>
        <ecNumber evidence="8">6.3.4.19</ecNumber>
    </recommendedName>
    <alternativeName>
        <fullName evidence="8">tRNA(Ile)-2-lysyl-cytidine synthase</fullName>
    </alternativeName>
    <alternativeName>
        <fullName evidence="8">tRNA(Ile)-lysidine synthetase</fullName>
    </alternativeName>
</protein>
<dbReference type="GO" id="GO:0005737">
    <property type="term" value="C:cytoplasm"/>
    <property type="evidence" value="ECO:0007669"/>
    <property type="project" value="UniProtKB-SubCell"/>
</dbReference>
<evidence type="ECO:0000313" key="11">
    <source>
        <dbReference type="Proteomes" id="UP000006251"/>
    </source>
</evidence>
<gene>
    <name evidence="8" type="primary">tilS</name>
    <name evidence="10" type="ORF">GPAL_2817</name>
</gene>
<evidence type="ECO:0000313" key="10">
    <source>
        <dbReference type="EMBL" id="GAC29668.1"/>
    </source>
</evidence>
<dbReference type="InterPro" id="IPR012796">
    <property type="entry name" value="Lysidine-tRNA-synth_C"/>
</dbReference>
<name>K6ZL99_9ALTE</name>
<evidence type="ECO:0000256" key="6">
    <source>
        <dbReference type="ARBA" id="ARBA00022840"/>
    </source>
</evidence>
<dbReference type="STRING" id="1121922.GCA_000428905_00562"/>
<dbReference type="InterPro" id="IPR012094">
    <property type="entry name" value="tRNA_Ile_lys_synt"/>
</dbReference>
<sequence length="433" mass="49120">MSANPQLVTSIQSCVPPQCKSLTIALSGGVDSVVMLHACLTLRAQTKLPFSVNAIHIHHGLSPNADSWLAFCRQLCAQFEVSWQCKILFQYHKVSVQPEPRQSLEALARNARYAALDKLAPPDSLILLAQHEDDQAETVLLQLKRGAGPKGLSGMASRFTKTSSVEYARPWINAGVSKQDILTYAQQHQLTWVEDESNQDTSFDRNFLRNNVMPILKEKWPQINKTIIRSALLCASQNKLIETLAREALNKIENEEAALSLSGLCPLPDALLSEVIRLWSTQQIGLTVSVAQLNEIQKLRTAKVDQVGYVQVRNWQCRSFNQYLYWVALSDIADVPLVAHRVNIELDTKLEYLNVTYGDLHRKVRLFANRPTKTIKAWMKEWKVKPWRRMAMPIVCLNEHIIAVQLGPKLMFSAQFQTEYQSTDTIYKLIQKM</sequence>
<dbReference type="InterPro" id="IPR011063">
    <property type="entry name" value="TilS/TtcA_N"/>
</dbReference>
<reference evidence="11" key="1">
    <citation type="journal article" date="2014" name="Environ. Microbiol.">
        <title>Comparative genomics of the marine bacterial genus Glaciecola reveals the high degree of genomic diversity and genomic characteristic for cold adaptation.</title>
        <authorList>
            <person name="Qin Q.L."/>
            <person name="Xie B.B."/>
            <person name="Yu Y."/>
            <person name="Shu Y.L."/>
            <person name="Rong J.C."/>
            <person name="Zhang Y.J."/>
            <person name="Zhao D.L."/>
            <person name="Chen X.L."/>
            <person name="Zhang X.Y."/>
            <person name="Chen B."/>
            <person name="Zhou B.C."/>
            <person name="Zhang Y.Z."/>
        </authorList>
    </citation>
    <scope>NUCLEOTIDE SEQUENCE [LARGE SCALE GENOMIC DNA]</scope>
    <source>
        <strain evidence="11">ACAM 615</strain>
    </source>
</reference>
<dbReference type="Gene3D" id="3.40.50.620">
    <property type="entry name" value="HUPs"/>
    <property type="match status" value="1"/>
</dbReference>
<comment type="catalytic activity">
    <reaction evidence="7 8">
        <text>cytidine(34) in tRNA(Ile2) + L-lysine + ATP = lysidine(34) in tRNA(Ile2) + AMP + diphosphate + H(+)</text>
        <dbReference type="Rhea" id="RHEA:43744"/>
        <dbReference type="Rhea" id="RHEA-COMP:10625"/>
        <dbReference type="Rhea" id="RHEA-COMP:10670"/>
        <dbReference type="ChEBI" id="CHEBI:15378"/>
        <dbReference type="ChEBI" id="CHEBI:30616"/>
        <dbReference type="ChEBI" id="CHEBI:32551"/>
        <dbReference type="ChEBI" id="CHEBI:33019"/>
        <dbReference type="ChEBI" id="CHEBI:82748"/>
        <dbReference type="ChEBI" id="CHEBI:83665"/>
        <dbReference type="ChEBI" id="CHEBI:456215"/>
        <dbReference type="EC" id="6.3.4.19"/>
    </reaction>
</comment>
<comment type="domain">
    <text evidence="8">The N-terminal region contains the highly conserved SGGXDS motif, predicted to be a P-loop motif involved in ATP binding.</text>
</comment>
<dbReference type="Pfam" id="PF01171">
    <property type="entry name" value="ATP_bind_3"/>
    <property type="match status" value="1"/>
</dbReference>
<dbReference type="Pfam" id="PF11734">
    <property type="entry name" value="TilS_C"/>
    <property type="match status" value="1"/>
</dbReference>
<evidence type="ECO:0000256" key="8">
    <source>
        <dbReference type="HAMAP-Rule" id="MF_01161"/>
    </source>
</evidence>
<dbReference type="OrthoDB" id="9807403at2"/>
<evidence type="ECO:0000256" key="1">
    <source>
        <dbReference type="ARBA" id="ARBA00004496"/>
    </source>
</evidence>
<dbReference type="GO" id="GO:0032267">
    <property type="term" value="F:tRNA(Ile)-lysidine synthase activity"/>
    <property type="evidence" value="ECO:0007669"/>
    <property type="project" value="UniProtKB-EC"/>
</dbReference>
<dbReference type="AlphaFoldDB" id="K6ZL99"/>
<dbReference type="SMART" id="SM00977">
    <property type="entry name" value="TilS_C"/>
    <property type="match status" value="1"/>
</dbReference>
<dbReference type="GO" id="GO:0006400">
    <property type="term" value="P:tRNA modification"/>
    <property type="evidence" value="ECO:0007669"/>
    <property type="project" value="UniProtKB-UniRule"/>
</dbReference>
<dbReference type="SUPFAM" id="SSF82829">
    <property type="entry name" value="MesJ substrate recognition domain-like"/>
    <property type="match status" value="1"/>
</dbReference>
<dbReference type="Gene3D" id="1.20.59.20">
    <property type="match status" value="1"/>
</dbReference>
<comment type="function">
    <text evidence="8">Ligates lysine onto the cytidine present at position 34 of the AUA codon-specific tRNA(Ile) that contains the anticodon CAU, in an ATP-dependent manner. Cytidine is converted to lysidine, thus changing the amino acid specificity of the tRNA from methionine to isoleucine.</text>
</comment>
<dbReference type="GO" id="GO:0005524">
    <property type="term" value="F:ATP binding"/>
    <property type="evidence" value="ECO:0007669"/>
    <property type="project" value="UniProtKB-UniRule"/>
</dbReference>
<dbReference type="RefSeq" id="WP_006012897.1">
    <property type="nucleotide sequence ID" value="NZ_BAEQ01000049.1"/>
</dbReference>
<keyword evidence="3 8" id="KW-0436">Ligase</keyword>
<keyword evidence="5 8" id="KW-0547">Nucleotide-binding</keyword>
<feature type="domain" description="Lysidine-tRNA(Ile) synthetase C-terminal" evidence="9">
    <location>
        <begin position="353"/>
        <end position="428"/>
    </location>
</feature>
<comment type="caution">
    <text evidence="10">The sequence shown here is derived from an EMBL/GenBank/DDBJ whole genome shotgun (WGS) entry which is preliminary data.</text>
</comment>
<comment type="similarity">
    <text evidence="8">Belongs to the tRNA(Ile)-lysidine synthase family.</text>
</comment>
<organism evidence="10 11">
    <name type="scientific">Brumicola pallidula DSM 14239 = ACAM 615</name>
    <dbReference type="NCBI Taxonomy" id="1121922"/>
    <lineage>
        <taxon>Bacteria</taxon>
        <taxon>Pseudomonadati</taxon>
        <taxon>Pseudomonadota</taxon>
        <taxon>Gammaproteobacteria</taxon>
        <taxon>Alteromonadales</taxon>
        <taxon>Alteromonadaceae</taxon>
        <taxon>Brumicola</taxon>
    </lineage>
</organism>
<keyword evidence="4 8" id="KW-0819">tRNA processing</keyword>
<keyword evidence="2 8" id="KW-0963">Cytoplasm</keyword>
<dbReference type="PANTHER" id="PTHR43033">
    <property type="entry name" value="TRNA(ILE)-LYSIDINE SYNTHASE-RELATED"/>
    <property type="match status" value="1"/>
</dbReference>
<evidence type="ECO:0000256" key="7">
    <source>
        <dbReference type="ARBA" id="ARBA00048539"/>
    </source>
</evidence>
<dbReference type="InterPro" id="IPR015262">
    <property type="entry name" value="tRNA_Ile_lys_synt_subst-bd"/>
</dbReference>
<dbReference type="Pfam" id="PF09179">
    <property type="entry name" value="TilS"/>
    <property type="match status" value="1"/>
</dbReference>
<dbReference type="CDD" id="cd01992">
    <property type="entry name" value="TilS_N"/>
    <property type="match status" value="1"/>
</dbReference>
<dbReference type="EC" id="6.3.4.19" evidence="8"/>
<evidence type="ECO:0000259" key="9">
    <source>
        <dbReference type="SMART" id="SM00977"/>
    </source>
</evidence>
<dbReference type="Proteomes" id="UP000006251">
    <property type="component" value="Unassembled WGS sequence"/>
</dbReference>
<dbReference type="PANTHER" id="PTHR43033:SF1">
    <property type="entry name" value="TRNA(ILE)-LYSIDINE SYNTHASE-RELATED"/>
    <property type="match status" value="1"/>
</dbReference>
<feature type="binding site" evidence="8">
    <location>
        <begin position="27"/>
        <end position="32"/>
    </location>
    <ligand>
        <name>ATP</name>
        <dbReference type="ChEBI" id="CHEBI:30616"/>
    </ligand>
</feature>
<dbReference type="InterPro" id="IPR014729">
    <property type="entry name" value="Rossmann-like_a/b/a_fold"/>
</dbReference>
<evidence type="ECO:0000256" key="4">
    <source>
        <dbReference type="ARBA" id="ARBA00022694"/>
    </source>
</evidence>
<keyword evidence="11" id="KW-1185">Reference proteome</keyword>
<dbReference type="InterPro" id="IPR012795">
    <property type="entry name" value="tRNA_Ile_lys_synt_N"/>
</dbReference>
<dbReference type="SUPFAM" id="SSF52402">
    <property type="entry name" value="Adenine nucleotide alpha hydrolases-like"/>
    <property type="match status" value="1"/>
</dbReference>
<proteinExistence type="inferred from homology"/>
<dbReference type="SUPFAM" id="SSF56037">
    <property type="entry name" value="PheT/TilS domain"/>
    <property type="match status" value="1"/>
</dbReference>
<dbReference type="HAMAP" id="MF_01161">
    <property type="entry name" value="tRNA_Ile_lys_synt"/>
    <property type="match status" value="1"/>
</dbReference>
<dbReference type="EMBL" id="BAEQ01000049">
    <property type="protein sequence ID" value="GAC29668.1"/>
    <property type="molecule type" value="Genomic_DNA"/>
</dbReference>
<accession>K6ZL99</accession>
<keyword evidence="6 8" id="KW-0067">ATP-binding</keyword>
<comment type="subcellular location">
    <subcellularLocation>
        <location evidence="1 8">Cytoplasm</location>
    </subcellularLocation>
</comment>